<evidence type="ECO:0000256" key="1">
    <source>
        <dbReference type="ARBA" id="ARBA00012726"/>
    </source>
</evidence>
<feature type="domain" description="CSC1/OSCA1-like 7TM region" evidence="13">
    <location>
        <begin position="898"/>
        <end position="1167"/>
    </location>
</feature>
<comment type="caution">
    <text evidence="15">The sequence shown here is derived from an EMBL/GenBank/DDBJ whole genome shotgun (WGS) entry which is preliminary data.</text>
</comment>
<dbReference type="EC" id="6.5.1.8" evidence="1"/>
<keyword evidence="12" id="KW-0472">Membrane</keyword>
<evidence type="ECO:0000256" key="10">
    <source>
        <dbReference type="PIRSR" id="PIRSR601233-3"/>
    </source>
</evidence>
<feature type="transmembrane region" description="Helical" evidence="12">
    <location>
        <begin position="523"/>
        <end position="543"/>
    </location>
</feature>
<gene>
    <name evidence="15" type="ORF">PYX00_011638</name>
</gene>
<dbReference type="GO" id="GO:0005634">
    <property type="term" value="C:nucleus"/>
    <property type="evidence" value="ECO:0007669"/>
    <property type="project" value="TreeGrafter"/>
</dbReference>
<keyword evidence="12" id="KW-0812">Transmembrane</keyword>
<dbReference type="GO" id="GO:0003972">
    <property type="term" value="F:RNA ligase (ATP) activity"/>
    <property type="evidence" value="ECO:0007669"/>
    <property type="project" value="TreeGrafter"/>
</dbReference>
<name>A0AAW2H876_9NEOP</name>
<protein>
    <recommendedName>
        <fullName evidence="1">3'-phosphate/5'-hydroxy nucleic acid ligase</fullName>
        <ecNumber evidence="1">6.5.1.8</ecNumber>
    </recommendedName>
</protein>
<evidence type="ECO:0000259" key="13">
    <source>
        <dbReference type="Pfam" id="PF02714"/>
    </source>
</evidence>
<dbReference type="GO" id="GO:0005525">
    <property type="term" value="F:GTP binding"/>
    <property type="evidence" value="ECO:0007669"/>
    <property type="project" value="UniProtKB-KW"/>
</dbReference>
<evidence type="ECO:0000256" key="9">
    <source>
        <dbReference type="PIRSR" id="PIRSR601233-2"/>
    </source>
</evidence>
<evidence type="ECO:0000256" key="12">
    <source>
        <dbReference type="SAM" id="Phobius"/>
    </source>
</evidence>
<keyword evidence="11" id="KW-0175">Coiled coil</keyword>
<dbReference type="Pfam" id="PF01139">
    <property type="entry name" value="RtcB"/>
    <property type="match status" value="1"/>
</dbReference>
<dbReference type="PANTHER" id="PTHR11118:SF1">
    <property type="entry name" value="RNA-SPLICING LIGASE RTCB HOMOLOG"/>
    <property type="match status" value="1"/>
</dbReference>
<dbReference type="Gene3D" id="3.90.1860.10">
    <property type="entry name" value="tRNA-splicing ligase RtcB"/>
    <property type="match status" value="1"/>
</dbReference>
<keyword evidence="6 10" id="KW-0464">Manganese</keyword>
<keyword evidence="2" id="KW-0436">Ligase</keyword>
<dbReference type="GO" id="GO:0016020">
    <property type="term" value="C:membrane"/>
    <property type="evidence" value="ECO:0007669"/>
    <property type="project" value="InterPro"/>
</dbReference>
<dbReference type="GO" id="GO:0170057">
    <property type="term" value="F:RNA ligase (GTP) activity"/>
    <property type="evidence" value="ECO:0007669"/>
    <property type="project" value="UniProtKB-EC"/>
</dbReference>
<feature type="binding site" evidence="9">
    <location>
        <begin position="203"/>
        <end position="207"/>
    </location>
    <ligand>
        <name>GMP</name>
        <dbReference type="ChEBI" id="CHEBI:58115"/>
    </ligand>
</feature>
<reference evidence="15" key="1">
    <citation type="journal article" date="2024" name="Gigascience">
        <title>Chromosome-level genome of the poultry shaft louse Menopon gallinae provides insight into the host-switching and adaptive evolution of parasitic lice.</title>
        <authorList>
            <person name="Xu Y."/>
            <person name="Ma L."/>
            <person name="Liu S."/>
            <person name="Liang Y."/>
            <person name="Liu Q."/>
            <person name="He Z."/>
            <person name="Tian L."/>
            <person name="Duan Y."/>
            <person name="Cai W."/>
            <person name="Li H."/>
            <person name="Song F."/>
        </authorList>
    </citation>
    <scope>NUCLEOTIDE SEQUENCE</scope>
    <source>
        <strain evidence="15">Cailab_2023a</strain>
    </source>
</reference>
<dbReference type="InterPro" id="IPR027815">
    <property type="entry name" value="CSC1/OSCA1-like_cyt"/>
</dbReference>
<keyword evidence="5 9" id="KW-0342">GTP-binding</keyword>
<feature type="coiled-coil region" evidence="11">
    <location>
        <begin position="766"/>
        <end position="797"/>
    </location>
</feature>
<evidence type="ECO:0000256" key="4">
    <source>
        <dbReference type="ARBA" id="ARBA00022741"/>
    </source>
</evidence>
<evidence type="ECO:0000256" key="6">
    <source>
        <dbReference type="ARBA" id="ARBA00023211"/>
    </source>
</evidence>
<feature type="binding site" evidence="9">
    <location>
        <begin position="352"/>
        <end position="355"/>
    </location>
    <ligand>
        <name>GMP</name>
        <dbReference type="ChEBI" id="CHEBI:58115"/>
    </ligand>
</feature>
<evidence type="ECO:0000256" key="8">
    <source>
        <dbReference type="PIRSR" id="PIRSR601233-1"/>
    </source>
</evidence>
<evidence type="ECO:0000256" key="11">
    <source>
        <dbReference type="SAM" id="Coils"/>
    </source>
</evidence>
<keyword evidence="4 9" id="KW-0547">Nucleotide-binding</keyword>
<evidence type="ECO:0000259" key="14">
    <source>
        <dbReference type="Pfam" id="PF14703"/>
    </source>
</evidence>
<feature type="binding site" evidence="9">
    <location>
        <position position="359"/>
    </location>
    <ligand>
        <name>GMP</name>
        <dbReference type="ChEBI" id="CHEBI:58115"/>
    </ligand>
</feature>
<dbReference type="GO" id="GO:0072669">
    <property type="term" value="C:tRNA-splicing ligase complex"/>
    <property type="evidence" value="ECO:0007669"/>
    <property type="project" value="TreeGrafter"/>
</dbReference>
<feature type="transmembrane region" description="Helical" evidence="12">
    <location>
        <begin position="991"/>
        <end position="1012"/>
    </location>
</feature>
<feature type="binding site" evidence="9">
    <location>
        <begin position="378"/>
        <end position="381"/>
    </location>
    <ligand>
        <name>GMP</name>
        <dbReference type="ChEBI" id="CHEBI:58115"/>
    </ligand>
</feature>
<dbReference type="InterPro" id="IPR003864">
    <property type="entry name" value="CSC1/OSCA1-like_7TM"/>
</dbReference>
<feature type="transmembrane region" description="Helical" evidence="12">
    <location>
        <begin position="568"/>
        <end position="591"/>
    </location>
</feature>
<feature type="binding site" evidence="10">
    <location>
        <position position="204"/>
    </location>
    <ligand>
        <name>Mn(2+)</name>
        <dbReference type="ChEBI" id="CHEBI:29035"/>
        <label>1</label>
    </ligand>
</feature>
<feature type="transmembrane region" description="Helical" evidence="12">
    <location>
        <begin position="445"/>
        <end position="471"/>
    </location>
</feature>
<feature type="binding site" evidence="10">
    <location>
        <position position="236"/>
    </location>
    <ligand>
        <name>Mn(2+)</name>
        <dbReference type="ChEBI" id="CHEBI:29035"/>
        <label>2</label>
    </ligand>
</feature>
<evidence type="ECO:0000256" key="3">
    <source>
        <dbReference type="ARBA" id="ARBA00022723"/>
    </source>
</evidence>
<dbReference type="EMBL" id="JARGDH010000006">
    <property type="protein sequence ID" value="KAL0265921.1"/>
    <property type="molecule type" value="Genomic_DNA"/>
</dbReference>
<feature type="transmembrane region" description="Helical" evidence="12">
    <location>
        <begin position="1092"/>
        <end position="1118"/>
    </location>
</feature>
<keyword evidence="12" id="KW-1133">Transmembrane helix</keyword>
<evidence type="ECO:0000313" key="15">
    <source>
        <dbReference type="EMBL" id="KAL0265921.1"/>
    </source>
</evidence>
<feature type="active site" description="GMP-histidine intermediate" evidence="8">
    <location>
        <position position="378"/>
    </location>
</feature>
<keyword evidence="3 10" id="KW-0479">Metal-binding</keyword>
<proteinExistence type="predicted"/>
<evidence type="ECO:0000256" key="5">
    <source>
        <dbReference type="ARBA" id="ARBA00023134"/>
    </source>
</evidence>
<dbReference type="Pfam" id="PF02714">
    <property type="entry name" value="RSN1_7TM"/>
    <property type="match status" value="1"/>
</dbReference>
<feature type="binding site" evidence="10">
    <location>
        <position position="307"/>
    </location>
    <ligand>
        <name>Mn(2+)</name>
        <dbReference type="ChEBI" id="CHEBI:29035"/>
        <label>2</label>
    </ligand>
</feature>
<dbReference type="GO" id="GO:0006396">
    <property type="term" value="P:RNA processing"/>
    <property type="evidence" value="ECO:0007669"/>
    <property type="project" value="InterPro"/>
</dbReference>
<feature type="domain" description="CSC1/OSCA1-like cytosolic" evidence="14">
    <location>
        <begin position="636"/>
        <end position="789"/>
    </location>
</feature>
<sequence length="1305" mass="147628">MPQAAMRCEESEECIKICRSSAPGMHVEPRIFIDPSHRRVLYEDGSMDQIVRVAQLPGVVQVVGLPDIHLGYDFPIGCVAVVDPDKDESVVSPGGVGHDINCGVRTVATNLDYASFAGRQDAIAELLFRRIPTGMGSGGERLSLDDLNTVLNDGVAGLKSLGLVDDDLDYIESRGRMEGDSRLVSQKCKERGLNQMGSIGSGNHYLEIQRVVEIYDSSTAGAFGIHRKDQIVYSVHTGSRGLGHELCREYPGVVRLGSPEGQKYLKSLGCAANYAWANRAIISRKTEDALREVFFRAEFALVYDVSHNIAKKERLFAGGRWGEYLVMRKGASRAFSHELPQCYGAQQPIPVGGSMGTCSYILAGQAESLAKTAGSCCHGAGRVHSRGSALRMWTEKDVLKSMEGIGLRYGTTRGLVEEAPGAYKDVTAVVDHCEKIGITRKVCKVVPVVVFVIAAILLALFIALRPVLAWLYSPNTRNREKHPAYGFSGRILWIAPLAEISDAQLLSLIGLDSFMMLQTMKMLHRIMVVSSLITLPTLGIFYLSSREGKYDQLFLQLSIINIDSSSNIIYLTVALAYVLTFVILYMVYIYYKKYIGLRQAYIRNPSLLTAVPAIKKQQFRHGTLSRAIEYINMPVKTLYLTRLPSILKNDHDLRLYIDAIGAGVIVDCILIRDTHRLNELVFRRERCIRKLEKCIQNTVRSMNRWSEKNLARCRDNMARFRGASLLEASADAGNREFSASERARLFSVFLDGCGAFKEKRGDMCLMQFYLDELRATNDAIRQEKERLQVEFRSEENIEEMVRVEHEVESLEDFGEDIEFLPVLQILDPEEHYKVFARDIPVGKMSGFVTFESQKSANSISQSLLSSRTFSISAMRAPAPEDLIWPNLTMGAVRVYVNRIISFFFFIVFTVIFLTVVFGVASLTKIDYIENVTGYSLPKYVKRYESSIDGIVTPFIYNQLLGFSQILLTTFLKGEGVISYSEFQLKLMQRYFLFLFFNGFLALFFSSTFFTIIGDLVRGESDLASVLREFGRSLSRTSLFFCNATIQRCIVGNMILLVKPVTLVTQLCIKIFQRNRTRREKVESRFPENVNFATYYPILFLVFPMCLIYSVISPVMLLIGSLHFMSAYLSLKNEFVYVASNEFEAGGVHWPTCCSHVIYSLLIMHIATACQLLSFNQKFKAGSMLFPILLTIYFKVCLNKMFGKACNYHPINVQEEDHLDNFIKNYIKRRLRMLEEWVEPVEKADNDTVELESLNISDHFNLKKAYPYRDPNMNNAFSKLLLPKSFFRIIKFLEDNDKKNLFGTRK</sequence>
<feature type="transmembrane region" description="Helical" evidence="12">
    <location>
        <begin position="1049"/>
        <end position="1071"/>
    </location>
</feature>
<comment type="cofactor">
    <cofactor evidence="10">
        <name>Mn(2+)</name>
        <dbReference type="ChEBI" id="CHEBI:29035"/>
    </cofactor>
    <text evidence="10">Binds 2 manganese ions per subunit.</text>
</comment>
<feature type="binding site" evidence="9">
    <location>
        <begin position="307"/>
        <end position="308"/>
    </location>
    <ligand>
        <name>GMP</name>
        <dbReference type="ChEBI" id="CHEBI:58115"/>
    </ligand>
</feature>
<comment type="catalytic activity">
    <reaction evidence="7">
        <text>a 3'-end 3'-phospho-ribonucleotide-RNA + a 5'-end dephospho-ribonucleoside-RNA + GTP = a ribonucleotidyl-ribonucleotide-RNA + GMP + diphosphate</text>
        <dbReference type="Rhea" id="RHEA:68076"/>
        <dbReference type="Rhea" id="RHEA-COMP:10463"/>
        <dbReference type="Rhea" id="RHEA-COMP:13936"/>
        <dbReference type="Rhea" id="RHEA-COMP:17355"/>
        <dbReference type="ChEBI" id="CHEBI:33019"/>
        <dbReference type="ChEBI" id="CHEBI:37565"/>
        <dbReference type="ChEBI" id="CHEBI:58115"/>
        <dbReference type="ChEBI" id="CHEBI:83062"/>
        <dbReference type="ChEBI" id="CHEBI:138284"/>
        <dbReference type="ChEBI" id="CHEBI:173118"/>
        <dbReference type="EC" id="6.5.1.8"/>
    </reaction>
</comment>
<evidence type="ECO:0000256" key="2">
    <source>
        <dbReference type="ARBA" id="ARBA00022598"/>
    </source>
</evidence>
<feature type="transmembrane region" description="Helical" evidence="12">
    <location>
        <begin position="954"/>
        <end position="971"/>
    </location>
</feature>
<accession>A0AAW2H876</accession>
<dbReference type="SUPFAM" id="SSF103365">
    <property type="entry name" value="Hypothetical protein PH1602"/>
    <property type="match status" value="1"/>
</dbReference>
<feature type="transmembrane region" description="Helical" evidence="12">
    <location>
        <begin position="899"/>
        <end position="920"/>
    </location>
</feature>
<dbReference type="InterPro" id="IPR036025">
    <property type="entry name" value="RtcB-like_sf"/>
</dbReference>
<dbReference type="Pfam" id="PF14703">
    <property type="entry name" value="PHM7_cyt"/>
    <property type="match status" value="1"/>
</dbReference>
<organism evidence="15">
    <name type="scientific">Menopon gallinae</name>
    <name type="common">poultry shaft louse</name>
    <dbReference type="NCBI Taxonomy" id="328185"/>
    <lineage>
        <taxon>Eukaryota</taxon>
        <taxon>Metazoa</taxon>
        <taxon>Ecdysozoa</taxon>
        <taxon>Arthropoda</taxon>
        <taxon>Hexapoda</taxon>
        <taxon>Insecta</taxon>
        <taxon>Pterygota</taxon>
        <taxon>Neoptera</taxon>
        <taxon>Paraneoptera</taxon>
        <taxon>Psocodea</taxon>
        <taxon>Troctomorpha</taxon>
        <taxon>Phthiraptera</taxon>
        <taxon>Amblycera</taxon>
        <taxon>Menoponidae</taxon>
        <taxon>Menopon</taxon>
    </lineage>
</organism>
<dbReference type="GO" id="GO:0046872">
    <property type="term" value="F:metal ion binding"/>
    <property type="evidence" value="ECO:0007669"/>
    <property type="project" value="UniProtKB-KW"/>
</dbReference>
<evidence type="ECO:0000256" key="7">
    <source>
        <dbReference type="ARBA" id="ARBA00047746"/>
    </source>
</evidence>
<dbReference type="InterPro" id="IPR001233">
    <property type="entry name" value="RtcB"/>
</dbReference>
<feature type="binding site" evidence="10">
    <location>
        <position position="99"/>
    </location>
    <ligand>
        <name>Mn(2+)</name>
        <dbReference type="ChEBI" id="CHEBI:29035"/>
        <label>1</label>
    </ligand>
</feature>
<dbReference type="PANTHER" id="PTHR11118">
    <property type="entry name" value="RNA-SPLICING LIGASE RTCB HOMOLOG"/>
    <property type="match status" value="1"/>
</dbReference>